<dbReference type="OrthoDB" id="2437506at2"/>
<organism evidence="2 3">
    <name type="scientific">Bacillus yapensis</name>
    <dbReference type="NCBI Taxonomy" id="2492960"/>
    <lineage>
        <taxon>Bacteria</taxon>
        <taxon>Bacillati</taxon>
        <taxon>Bacillota</taxon>
        <taxon>Bacilli</taxon>
        <taxon>Bacillales</taxon>
        <taxon>Bacillaceae</taxon>
        <taxon>Bacillus</taxon>
    </lineage>
</organism>
<dbReference type="RefSeq" id="WP_126408275.1">
    <property type="nucleotide sequence ID" value="NZ_RXNT01000005.1"/>
</dbReference>
<feature type="signal peptide" evidence="1">
    <location>
        <begin position="1"/>
        <end position="28"/>
    </location>
</feature>
<accession>A0A431WCQ5</accession>
<dbReference type="EMBL" id="RXNT01000005">
    <property type="protein sequence ID" value="RTR33098.1"/>
    <property type="molecule type" value="Genomic_DNA"/>
</dbReference>
<evidence type="ECO:0000256" key="1">
    <source>
        <dbReference type="SAM" id="SignalP"/>
    </source>
</evidence>
<evidence type="ECO:0000313" key="3">
    <source>
        <dbReference type="Proteomes" id="UP000271374"/>
    </source>
</evidence>
<protein>
    <submittedName>
        <fullName evidence="2">Uncharacterized protein</fullName>
    </submittedName>
</protein>
<sequence length="259" mass="28118">MKLNTVKGKIVAGVVTIGLVSGVGAAFADSNVAVSLQNWYNKQFNTEAAKMEQPLRDYAEQKTQQVINEGLAMLRTANSEIDDTKVTSITNSTSSINQAANAHITALQTKETAIYNNIEKQFDGIENTALSMLNKMAVEGRAYAERYLEQSTSSTGSQAVTKVNEELTNVKNAAVQKLKKEIESSKTDLYNKLTTERDASVQSLKNAVDAKILEVKTAVQATLNGYVSDQQKLIQDKAAEIEGSAKTELDNAVNNGFND</sequence>
<proteinExistence type="predicted"/>
<comment type="caution">
    <text evidence="2">The sequence shown here is derived from an EMBL/GenBank/DDBJ whole genome shotgun (WGS) entry which is preliminary data.</text>
</comment>
<gene>
    <name evidence="2" type="ORF">EKG37_08550</name>
</gene>
<keyword evidence="1" id="KW-0732">Signal</keyword>
<evidence type="ECO:0000313" key="2">
    <source>
        <dbReference type="EMBL" id="RTR33098.1"/>
    </source>
</evidence>
<dbReference type="AlphaFoldDB" id="A0A431WCQ5"/>
<dbReference type="Proteomes" id="UP000271374">
    <property type="component" value="Unassembled WGS sequence"/>
</dbReference>
<name>A0A431WCQ5_9BACI</name>
<keyword evidence="3" id="KW-1185">Reference proteome</keyword>
<reference evidence="2 3" key="1">
    <citation type="submission" date="2018-12" db="EMBL/GenBank/DDBJ databases">
        <title>Bacillus yapensis draft genome sequence.</title>
        <authorList>
            <person name="Yu L."/>
            <person name="Xu X."/>
            <person name="Tang X."/>
        </authorList>
    </citation>
    <scope>NUCLEOTIDE SEQUENCE [LARGE SCALE GENOMIC DNA]</scope>
    <source>
        <strain evidence="2 3">XXST-01</strain>
    </source>
</reference>
<feature type="chain" id="PRO_5019541205" evidence="1">
    <location>
        <begin position="29"/>
        <end position="259"/>
    </location>
</feature>